<comment type="caution">
    <text evidence="10">The sequence shown here is derived from an EMBL/GenBank/DDBJ whole genome shotgun (WGS) entry which is preliminary data.</text>
</comment>
<feature type="transmembrane region" description="Helical" evidence="8">
    <location>
        <begin position="19"/>
        <end position="38"/>
    </location>
</feature>
<evidence type="ECO:0000256" key="3">
    <source>
        <dbReference type="ARBA" id="ARBA00022448"/>
    </source>
</evidence>
<feature type="transmembrane region" description="Helical" evidence="8">
    <location>
        <begin position="277"/>
        <end position="298"/>
    </location>
</feature>
<dbReference type="Proteomes" id="UP000566813">
    <property type="component" value="Unassembled WGS sequence"/>
</dbReference>
<keyword evidence="7 8" id="KW-0472">Membrane</keyword>
<evidence type="ECO:0000256" key="8">
    <source>
        <dbReference type="SAM" id="Phobius"/>
    </source>
</evidence>
<dbReference type="EMBL" id="JACLAW010000006">
    <property type="protein sequence ID" value="MBC2665817.1"/>
    <property type="molecule type" value="Genomic_DNA"/>
</dbReference>
<reference evidence="10 11" key="1">
    <citation type="submission" date="2020-08" db="EMBL/GenBank/DDBJ databases">
        <title>The genome sequence of type strain Novosphingobium flavum NBRC 111647.</title>
        <authorList>
            <person name="Liu Y."/>
        </authorList>
    </citation>
    <scope>NUCLEOTIDE SEQUENCE [LARGE SCALE GENOMIC DNA]</scope>
    <source>
        <strain evidence="10 11">NBRC 111647</strain>
    </source>
</reference>
<dbReference type="PANTHER" id="PTHR22911">
    <property type="entry name" value="ACYL-MALONYL CONDENSING ENZYME-RELATED"/>
    <property type="match status" value="1"/>
</dbReference>
<feature type="transmembrane region" description="Helical" evidence="8">
    <location>
        <begin position="251"/>
        <end position="271"/>
    </location>
</feature>
<feature type="transmembrane region" description="Helical" evidence="8">
    <location>
        <begin position="159"/>
        <end position="176"/>
    </location>
</feature>
<dbReference type="Gene3D" id="1.10.3730.20">
    <property type="match status" value="1"/>
</dbReference>
<organism evidence="10 11">
    <name type="scientific">Novosphingobium flavum</name>
    <dbReference type="NCBI Taxonomy" id="1778672"/>
    <lineage>
        <taxon>Bacteria</taxon>
        <taxon>Pseudomonadati</taxon>
        <taxon>Pseudomonadota</taxon>
        <taxon>Alphaproteobacteria</taxon>
        <taxon>Sphingomonadales</taxon>
        <taxon>Sphingomonadaceae</taxon>
        <taxon>Novosphingobium</taxon>
    </lineage>
</organism>
<sequence length="306" mass="32728">MAANPSSTRPQAAHLRGGILLAVLANLVWGSAPIYFHALGHVDPLVIVSCRILFSVPFCLALTAATRQTGEVRAALRAPKRAAALCTSAVLVGVNWSLYIYAVSQHHVLASSLGYYINPLVSVLLGTLFLRERLSPRQWLAIGLAALAVTLLAEEALGMLWISISLALTFSLYGLVRKVVVVPAVAGLTVETLVLAPPAAAYLAWLVLHRPEALLGFDAVTYLLLAGMGLITTVPLVLFAEATRQLDLSIVGVLMYITPSLQFLVGILALGEALRPIQLACFVLIWLAIGIYLADLALRNRRPVTA</sequence>
<keyword evidence="5 8" id="KW-0812">Transmembrane</keyword>
<feature type="transmembrane region" description="Helical" evidence="8">
    <location>
        <begin position="82"/>
        <end position="101"/>
    </location>
</feature>
<dbReference type="InterPro" id="IPR037185">
    <property type="entry name" value="EmrE-like"/>
</dbReference>
<evidence type="ECO:0000259" key="9">
    <source>
        <dbReference type="Pfam" id="PF00892"/>
    </source>
</evidence>
<dbReference type="RefSeq" id="WP_185664062.1">
    <property type="nucleotide sequence ID" value="NZ_JACLAW010000006.1"/>
</dbReference>
<keyword evidence="3" id="KW-0813">Transport</keyword>
<evidence type="ECO:0000256" key="4">
    <source>
        <dbReference type="ARBA" id="ARBA00022475"/>
    </source>
</evidence>
<feature type="transmembrane region" description="Helical" evidence="8">
    <location>
        <begin position="44"/>
        <end position="62"/>
    </location>
</feature>
<evidence type="ECO:0000256" key="2">
    <source>
        <dbReference type="ARBA" id="ARBA00007362"/>
    </source>
</evidence>
<feature type="transmembrane region" description="Helical" evidence="8">
    <location>
        <begin position="113"/>
        <end position="130"/>
    </location>
</feature>
<dbReference type="AlphaFoldDB" id="A0A7X1KLQ0"/>
<evidence type="ECO:0000313" key="11">
    <source>
        <dbReference type="Proteomes" id="UP000566813"/>
    </source>
</evidence>
<feature type="transmembrane region" description="Helical" evidence="8">
    <location>
        <begin position="137"/>
        <end position="153"/>
    </location>
</feature>
<dbReference type="InterPro" id="IPR000620">
    <property type="entry name" value="EamA_dom"/>
</dbReference>
<dbReference type="GO" id="GO:0005886">
    <property type="term" value="C:plasma membrane"/>
    <property type="evidence" value="ECO:0007669"/>
    <property type="project" value="UniProtKB-SubCell"/>
</dbReference>
<feature type="transmembrane region" description="Helical" evidence="8">
    <location>
        <begin position="220"/>
        <end position="239"/>
    </location>
</feature>
<gene>
    <name evidence="10" type="primary">rarD</name>
    <name evidence="10" type="ORF">H7F51_09800</name>
</gene>
<keyword evidence="4" id="KW-1003">Cell membrane</keyword>
<dbReference type="SUPFAM" id="SSF103481">
    <property type="entry name" value="Multidrug resistance efflux transporter EmrE"/>
    <property type="match status" value="2"/>
</dbReference>
<keyword evidence="6 8" id="KW-1133">Transmembrane helix</keyword>
<keyword evidence="11" id="KW-1185">Reference proteome</keyword>
<name>A0A7X1KLQ0_9SPHN</name>
<evidence type="ECO:0000256" key="7">
    <source>
        <dbReference type="ARBA" id="ARBA00023136"/>
    </source>
</evidence>
<feature type="domain" description="EamA" evidence="9">
    <location>
        <begin position="18"/>
        <end position="152"/>
    </location>
</feature>
<dbReference type="NCBIfam" id="TIGR00688">
    <property type="entry name" value="rarD"/>
    <property type="match status" value="1"/>
</dbReference>
<dbReference type="PANTHER" id="PTHR22911:SF137">
    <property type="entry name" value="SOLUTE CARRIER FAMILY 35 MEMBER G2-RELATED"/>
    <property type="match status" value="1"/>
</dbReference>
<protein>
    <submittedName>
        <fullName evidence="10">EamA family transporter RarD</fullName>
    </submittedName>
</protein>
<comment type="subcellular location">
    <subcellularLocation>
        <location evidence="1">Cell membrane</location>
        <topology evidence="1">Multi-pass membrane protein</topology>
    </subcellularLocation>
</comment>
<evidence type="ECO:0000256" key="5">
    <source>
        <dbReference type="ARBA" id="ARBA00022692"/>
    </source>
</evidence>
<comment type="similarity">
    <text evidence="2">Belongs to the EamA transporter family.</text>
</comment>
<accession>A0A7X1KLQ0</accession>
<evidence type="ECO:0000256" key="6">
    <source>
        <dbReference type="ARBA" id="ARBA00022989"/>
    </source>
</evidence>
<dbReference type="InterPro" id="IPR004626">
    <property type="entry name" value="RarD"/>
</dbReference>
<evidence type="ECO:0000313" key="10">
    <source>
        <dbReference type="EMBL" id="MBC2665817.1"/>
    </source>
</evidence>
<dbReference type="Pfam" id="PF00892">
    <property type="entry name" value="EamA"/>
    <property type="match status" value="1"/>
</dbReference>
<feature type="transmembrane region" description="Helical" evidence="8">
    <location>
        <begin position="188"/>
        <end position="208"/>
    </location>
</feature>
<evidence type="ECO:0000256" key="1">
    <source>
        <dbReference type="ARBA" id="ARBA00004651"/>
    </source>
</evidence>
<proteinExistence type="inferred from homology"/>